<dbReference type="RefSeq" id="WP_085584522.1">
    <property type="nucleotide sequence ID" value="NZ_JFKA01000008.1"/>
</dbReference>
<organism evidence="2 3">
    <name type="scientific">Thalassospira mesophila</name>
    <dbReference type="NCBI Taxonomy" id="1293891"/>
    <lineage>
        <taxon>Bacteria</taxon>
        <taxon>Pseudomonadati</taxon>
        <taxon>Pseudomonadota</taxon>
        <taxon>Alphaproteobacteria</taxon>
        <taxon>Rhodospirillales</taxon>
        <taxon>Thalassospiraceae</taxon>
        <taxon>Thalassospira</taxon>
    </lineage>
</organism>
<keyword evidence="1" id="KW-0812">Transmembrane</keyword>
<evidence type="ECO:0000256" key="1">
    <source>
        <dbReference type="SAM" id="Phobius"/>
    </source>
</evidence>
<dbReference type="EMBL" id="JFKA01000008">
    <property type="protein sequence ID" value="OSQ37028.1"/>
    <property type="molecule type" value="Genomic_DNA"/>
</dbReference>
<protein>
    <recommendedName>
        <fullName evidence="4">Heavy-metal resistance</fullName>
    </recommendedName>
</protein>
<dbReference type="STRING" id="1293891.TMES_16430"/>
<sequence length="168" mass="18689">MINDRRKPTSTAMLLMASMALNLFILGALAGNYFAGNGSILPFERQAPQFDDRHPGPPPLRMMKRLRESLSPQGQDIFDQEMGPVMDLIAKNREAGLFQHMAKVLLKEHPEDSEITNTFHLFAETVSGEISTVLDHMARMAIRLSPDDRYQLAINTPPLSRPGPPPGP</sequence>
<keyword evidence="1" id="KW-1133">Transmembrane helix</keyword>
<name>A0A1Y2KXE6_9PROT</name>
<accession>A0A1Y2KXE6</accession>
<comment type="caution">
    <text evidence="2">The sequence shown here is derived from an EMBL/GenBank/DDBJ whole genome shotgun (WGS) entry which is preliminary data.</text>
</comment>
<proteinExistence type="predicted"/>
<evidence type="ECO:0000313" key="3">
    <source>
        <dbReference type="Proteomes" id="UP000193391"/>
    </source>
</evidence>
<dbReference type="Proteomes" id="UP000193391">
    <property type="component" value="Unassembled WGS sequence"/>
</dbReference>
<evidence type="ECO:0008006" key="4">
    <source>
        <dbReference type="Google" id="ProtNLM"/>
    </source>
</evidence>
<gene>
    <name evidence="2" type="ORF">TMES_16430</name>
</gene>
<keyword evidence="3" id="KW-1185">Reference proteome</keyword>
<dbReference type="OrthoDB" id="7365658at2"/>
<evidence type="ECO:0000313" key="2">
    <source>
        <dbReference type="EMBL" id="OSQ37028.1"/>
    </source>
</evidence>
<feature type="transmembrane region" description="Helical" evidence="1">
    <location>
        <begin position="12"/>
        <end position="35"/>
    </location>
</feature>
<dbReference type="AlphaFoldDB" id="A0A1Y2KXE6"/>
<keyword evidence="1" id="KW-0472">Membrane</keyword>
<reference evidence="2 3" key="1">
    <citation type="submission" date="2014-03" db="EMBL/GenBank/DDBJ databases">
        <title>The draft genome sequence of Thalassospira mesophila JCM 18969.</title>
        <authorList>
            <person name="Lai Q."/>
            <person name="Shao Z."/>
        </authorList>
    </citation>
    <scope>NUCLEOTIDE SEQUENCE [LARGE SCALE GENOMIC DNA]</scope>
    <source>
        <strain evidence="2 3">JCM 18969</strain>
    </source>
</reference>